<sequence>METTQNAVHNVQHSLHKLFSCAACPVHARLLHPPHPPQQEKRAGPTVVIPKLITVRWVISGQRKLMDPVRGGTASRERARDEWADRCHEV</sequence>
<dbReference type="Proteomes" id="UP001519460">
    <property type="component" value="Unassembled WGS sequence"/>
</dbReference>
<name>A0ABD0KV14_9CAEN</name>
<evidence type="ECO:0000256" key="1">
    <source>
        <dbReference type="SAM" id="MobiDB-lite"/>
    </source>
</evidence>
<comment type="caution">
    <text evidence="2">The sequence shown here is derived from an EMBL/GenBank/DDBJ whole genome shotgun (WGS) entry which is preliminary data.</text>
</comment>
<evidence type="ECO:0000313" key="2">
    <source>
        <dbReference type="EMBL" id="KAK7490734.1"/>
    </source>
</evidence>
<feature type="region of interest" description="Disordered" evidence="1">
    <location>
        <begin position="67"/>
        <end position="90"/>
    </location>
</feature>
<protein>
    <submittedName>
        <fullName evidence="2">Uncharacterized protein</fullName>
    </submittedName>
</protein>
<dbReference type="AlphaFoldDB" id="A0ABD0KV14"/>
<feature type="compositionally biased region" description="Basic and acidic residues" evidence="1">
    <location>
        <begin position="75"/>
        <end position="90"/>
    </location>
</feature>
<evidence type="ECO:0000313" key="3">
    <source>
        <dbReference type="Proteomes" id="UP001519460"/>
    </source>
</evidence>
<proteinExistence type="predicted"/>
<keyword evidence="3" id="KW-1185">Reference proteome</keyword>
<dbReference type="EMBL" id="JACVVK020000123">
    <property type="protein sequence ID" value="KAK7490734.1"/>
    <property type="molecule type" value="Genomic_DNA"/>
</dbReference>
<gene>
    <name evidence="2" type="ORF">BaRGS_00017963</name>
</gene>
<reference evidence="2 3" key="1">
    <citation type="journal article" date="2023" name="Sci. Data">
        <title>Genome assembly of the Korean intertidal mud-creeper Batillaria attramentaria.</title>
        <authorList>
            <person name="Patra A.K."/>
            <person name="Ho P.T."/>
            <person name="Jun S."/>
            <person name="Lee S.J."/>
            <person name="Kim Y."/>
            <person name="Won Y.J."/>
        </authorList>
    </citation>
    <scope>NUCLEOTIDE SEQUENCE [LARGE SCALE GENOMIC DNA]</scope>
    <source>
        <strain evidence="2">Wonlab-2016</strain>
    </source>
</reference>
<organism evidence="2 3">
    <name type="scientific">Batillaria attramentaria</name>
    <dbReference type="NCBI Taxonomy" id="370345"/>
    <lineage>
        <taxon>Eukaryota</taxon>
        <taxon>Metazoa</taxon>
        <taxon>Spiralia</taxon>
        <taxon>Lophotrochozoa</taxon>
        <taxon>Mollusca</taxon>
        <taxon>Gastropoda</taxon>
        <taxon>Caenogastropoda</taxon>
        <taxon>Sorbeoconcha</taxon>
        <taxon>Cerithioidea</taxon>
        <taxon>Batillariidae</taxon>
        <taxon>Batillaria</taxon>
    </lineage>
</organism>
<accession>A0ABD0KV14</accession>